<gene>
    <name evidence="2" type="ORF">GCM10020367_16600</name>
</gene>
<keyword evidence="1" id="KW-0812">Transmembrane</keyword>
<organism evidence="2 3">
    <name type="scientific">Streptomyces sannanensis</name>
    <dbReference type="NCBI Taxonomy" id="285536"/>
    <lineage>
        <taxon>Bacteria</taxon>
        <taxon>Bacillati</taxon>
        <taxon>Actinomycetota</taxon>
        <taxon>Actinomycetes</taxon>
        <taxon>Kitasatosporales</taxon>
        <taxon>Streptomycetaceae</taxon>
        <taxon>Streptomyces</taxon>
    </lineage>
</organism>
<keyword evidence="1" id="KW-0472">Membrane</keyword>
<feature type="transmembrane region" description="Helical" evidence="1">
    <location>
        <begin position="23"/>
        <end position="56"/>
    </location>
</feature>
<evidence type="ECO:0000313" key="2">
    <source>
        <dbReference type="EMBL" id="GAA3370340.1"/>
    </source>
</evidence>
<protein>
    <recommendedName>
        <fullName evidence="4">DedA family protein</fullName>
    </recommendedName>
</protein>
<keyword evidence="3" id="KW-1185">Reference proteome</keyword>
<name>A0ABP6S8C2_9ACTN</name>
<keyword evidence="1" id="KW-1133">Transmembrane helix</keyword>
<evidence type="ECO:0008006" key="4">
    <source>
        <dbReference type="Google" id="ProtNLM"/>
    </source>
</evidence>
<dbReference type="EMBL" id="BAAAYL010000001">
    <property type="protein sequence ID" value="GAA3370340.1"/>
    <property type="molecule type" value="Genomic_DNA"/>
</dbReference>
<evidence type="ECO:0000256" key="1">
    <source>
        <dbReference type="SAM" id="Phobius"/>
    </source>
</evidence>
<comment type="caution">
    <text evidence="2">The sequence shown here is derived from an EMBL/GenBank/DDBJ whole genome shotgun (WGS) entry which is preliminary data.</text>
</comment>
<proteinExistence type="predicted"/>
<evidence type="ECO:0000313" key="3">
    <source>
        <dbReference type="Proteomes" id="UP001499990"/>
    </source>
</evidence>
<reference evidence="3" key="1">
    <citation type="journal article" date="2019" name="Int. J. Syst. Evol. Microbiol.">
        <title>The Global Catalogue of Microorganisms (GCM) 10K type strain sequencing project: providing services to taxonomists for standard genome sequencing and annotation.</title>
        <authorList>
            <consortium name="The Broad Institute Genomics Platform"/>
            <consortium name="The Broad Institute Genome Sequencing Center for Infectious Disease"/>
            <person name="Wu L."/>
            <person name="Ma J."/>
        </authorList>
    </citation>
    <scope>NUCLEOTIDE SEQUENCE [LARGE SCALE GENOMIC DNA]</scope>
    <source>
        <strain evidence="3">JCM 9651</strain>
    </source>
</reference>
<accession>A0ABP6S8C2</accession>
<dbReference type="Proteomes" id="UP001499990">
    <property type="component" value="Unassembled WGS sequence"/>
</dbReference>
<sequence>MAAGAAFPPPASFFVADPTADEFLALAVLFLPATSSAAAVAVGLPGAVFFTAVFFATMPRPLHIL</sequence>